<proteinExistence type="predicted"/>
<organism evidence="2 3">
    <name type="scientific">Deinococcus antarcticus</name>
    <dbReference type="NCBI Taxonomy" id="1298767"/>
    <lineage>
        <taxon>Bacteria</taxon>
        <taxon>Thermotogati</taxon>
        <taxon>Deinococcota</taxon>
        <taxon>Deinococci</taxon>
        <taxon>Deinococcales</taxon>
        <taxon>Deinococcaceae</taxon>
        <taxon>Deinococcus</taxon>
    </lineage>
</organism>
<evidence type="ECO:0000313" key="3">
    <source>
        <dbReference type="Proteomes" id="UP001595748"/>
    </source>
</evidence>
<dbReference type="Gene3D" id="2.60.450.10">
    <property type="entry name" value="Lipopolysaccharide (LPS) transport protein A like domain"/>
    <property type="match status" value="1"/>
</dbReference>
<comment type="caution">
    <text evidence="2">The sequence shown here is derived from an EMBL/GenBank/DDBJ whole genome shotgun (WGS) entry which is preliminary data.</text>
</comment>
<sequence length="213" mass="21896">MKFSRFLPFGLSLLLALSPAQAVSFGSLNVTPRGAQNLNLETGATDMPSGGTATDSKGGLTLTASRMQLKPNEVLSAQGATVKIKRGGTLTANQVTYDLKAGTVTATGNVSYTDARMSDLSAPTVVLHVKSGFVVASGGVKASKPSMSGNTLVFDPNTMQAVLSGPFQIRHGTGANGPAGARLLLTFAGNVLLNATPRPSADDLARFNPYLGK</sequence>
<feature type="chain" id="PRO_5047381416" description="Lipopolysaccharide export system protein LptA" evidence="1">
    <location>
        <begin position="23"/>
        <end position="213"/>
    </location>
</feature>
<gene>
    <name evidence="2" type="ORF">ACFOPQ_02655</name>
</gene>
<keyword evidence="1" id="KW-0732">Signal</keyword>
<evidence type="ECO:0000256" key="1">
    <source>
        <dbReference type="SAM" id="SignalP"/>
    </source>
</evidence>
<dbReference type="RefSeq" id="WP_380075825.1">
    <property type="nucleotide sequence ID" value="NZ_JBHRZF010000025.1"/>
</dbReference>
<accession>A0ABV8A1Y9</accession>
<evidence type="ECO:0008006" key="4">
    <source>
        <dbReference type="Google" id="ProtNLM"/>
    </source>
</evidence>
<keyword evidence="3" id="KW-1185">Reference proteome</keyword>
<dbReference type="EMBL" id="JBHRZF010000025">
    <property type="protein sequence ID" value="MFC3859663.1"/>
    <property type="molecule type" value="Genomic_DNA"/>
</dbReference>
<name>A0ABV8A1Y9_9DEIO</name>
<feature type="signal peptide" evidence="1">
    <location>
        <begin position="1"/>
        <end position="22"/>
    </location>
</feature>
<dbReference type="Proteomes" id="UP001595748">
    <property type="component" value="Unassembled WGS sequence"/>
</dbReference>
<reference evidence="3" key="1">
    <citation type="journal article" date="2019" name="Int. J. Syst. Evol. Microbiol.">
        <title>The Global Catalogue of Microorganisms (GCM) 10K type strain sequencing project: providing services to taxonomists for standard genome sequencing and annotation.</title>
        <authorList>
            <consortium name="The Broad Institute Genomics Platform"/>
            <consortium name="The Broad Institute Genome Sequencing Center for Infectious Disease"/>
            <person name="Wu L."/>
            <person name="Ma J."/>
        </authorList>
    </citation>
    <scope>NUCLEOTIDE SEQUENCE [LARGE SCALE GENOMIC DNA]</scope>
    <source>
        <strain evidence="3">CCTCC AB 2013263</strain>
    </source>
</reference>
<protein>
    <recommendedName>
        <fullName evidence="4">Lipopolysaccharide export system protein LptA</fullName>
    </recommendedName>
</protein>
<evidence type="ECO:0000313" key="2">
    <source>
        <dbReference type="EMBL" id="MFC3859663.1"/>
    </source>
</evidence>